<evidence type="ECO:0000313" key="1">
    <source>
        <dbReference type="EMBL" id="KAG1767307.1"/>
    </source>
</evidence>
<proteinExistence type="predicted"/>
<protein>
    <submittedName>
        <fullName evidence="1">Uncharacterized protein</fullName>
    </submittedName>
</protein>
<sequence length="250" mass="27814">MPCTLPRHKTSAARGIHFNPYTRPYTSSNESIAPITAPITRTYALYIDEVALNTALERMGSAMLIDKPHALDGTMGSQQDVPIQNIHLADDEFSKMRSTLLAANFTATGANHVSPCMGRLSPNQRKLVRSLEKVVNRCIDRKCEEDHPTTDLLRERIYAALEGAVLGIEDDVMRRHVAKAENSKTNDDGHVRRSFGVPVISNNEIHQKLPTNNVIPPAAQYIFDGMKRGLFSLGTVLGALRSEQFQNHRK</sequence>
<dbReference type="Proteomes" id="UP000714275">
    <property type="component" value="Unassembled WGS sequence"/>
</dbReference>
<evidence type="ECO:0000313" key="2">
    <source>
        <dbReference type="Proteomes" id="UP000714275"/>
    </source>
</evidence>
<dbReference type="AlphaFoldDB" id="A0A9P7CX38"/>
<organism evidence="1 2">
    <name type="scientific">Suillus placidus</name>
    <dbReference type="NCBI Taxonomy" id="48579"/>
    <lineage>
        <taxon>Eukaryota</taxon>
        <taxon>Fungi</taxon>
        <taxon>Dikarya</taxon>
        <taxon>Basidiomycota</taxon>
        <taxon>Agaricomycotina</taxon>
        <taxon>Agaricomycetes</taxon>
        <taxon>Agaricomycetidae</taxon>
        <taxon>Boletales</taxon>
        <taxon>Suillineae</taxon>
        <taxon>Suillaceae</taxon>
        <taxon>Suillus</taxon>
    </lineage>
</organism>
<comment type="caution">
    <text evidence="1">The sequence shown here is derived from an EMBL/GenBank/DDBJ whole genome shotgun (WGS) entry which is preliminary data.</text>
</comment>
<dbReference type="OrthoDB" id="2609634at2759"/>
<dbReference type="EMBL" id="JABBWD010000088">
    <property type="protein sequence ID" value="KAG1767307.1"/>
    <property type="molecule type" value="Genomic_DNA"/>
</dbReference>
<gene>
    <name evidence="1" type="ORF">EV702DRAFT_1050410</name>
</gene>
<name>A0A9P7CX38_9AGAM</name>
<accession>A0A9P7CX38</accession>
<reference evidence="1" key="1">
    <citation type="journal article" date="2020" name="New Phytol.">
        <title>Comparative genomics reveals dynamic genome evolution in host specialist ectomycorrhizal fungi.</title>
        <authorList>
            <person name="Lofgren L.A."/>
            <person name="Nguyen N.H."/>
            <person name="Vilgalys R."/>
            <person name="Ruytinx J."/>
            <person name="Liao H.L."/>
            <person name="Branco S."/>
            <person name="Kuo A."/>
            <person name="LaButti K."/>
            <person name="Lipzen A."/>
            <person name="Andreopoulos W."/>
            <person name="Pangilinan J."/>
            <person name="Riley R."/>
            <person name="Hundley H."/>
            <person name="Na H."/>
            <person name="Barry K."/>
            <person name="Grigoriev I.V."/>
            <person name="Stajich J.E."/>
            <person name="Kennedy P.G."/>
        </authorList>
    </citation>
    <scope>NUCLEOTIDE SEQUENCE</scope>
    <source>
        <strain evidence="1">DOB743</strain>
    </source>
</reference>
<keyword evidence="2" id="KW-1185">Reference proteome</keyword>